<dbReference type="RefSeq" id="WP_057854524.1">
    <property type="nucleotide sequence ID" value="NZ_LLXX01000189.1"/>
</dbReference>
<comment type="similarity">
    <text evidence="1">Belongs to the short-chain fatty acyl-CoA assimilation regulator (ScfR) family.</text>
</comment>
<evidence type="ECO:0000256" key="1">
    <source>
        <dbReference type="ARBA" id="ARBA00007227"/>
    </source>
</evidence>
<dbReference type="CDD" id="cd00093">
    <property type="entry name" value="HTH_XRE"/>
    <property type="match status" value="1"/>
</dbReference>
<dbReference type="Gene3D" id="1.10.260.40">
    <property type="entry name" value="lambda repressor-like DNA-binding domains"/>
    <property type="match status" value="1"/>
</dbReference>
<evidence type="ECO:0000313" key="4">
    <source>
        <dbReference type="Proteomes" id="UP000051913"/>
    </source>
</evidence>
<dbReference type="Gene3D" id="1.10.10.2910">
    <property type="match status" value="1"/>
</dbReference>
<dbReference type="SUPFAM" id="SSF47413">
    <property type="entry name" value="lambda repressor-like DNA-binding domains"/>
    <property type="match status" value="1"/>
</dbReference>
<dbReference type="SMART" id="SM00530">
    <property type="entry name" value="HTH_XRE"/>
    <property type="match status" value="1"/>
</dbReference>
<gene>
    <name evidence="3" type="ORF">CP49_33235</name>
</gene>
<accession>A0A0R3KM89</accession>
<feature type="domain" description="HTH cro/C1-type" evidence="2">
    <location>
        <begin position="16"/>
        <end position="70"/>
    </location>
</feature>
<dbReference type="GO" id="GO:0003677">
    <property type="term" value="F:DNA binding"/>
    <property type="evidence" value="ECO:0007669"/>
    <property type="project" value="InterPro"/>
</dbReference>
<reference evidence="3 4" key="1">
    <citation type="submission" date="2014-03" db="EMBL/GenBank/DDBJ databases">
        <title>Bradyrhizobium valentinum sp. nov., isolated from effective nodules of Lupinus mariae-josephae, a lupine endemic of basic-lime soils in Eastern Spain.</title>
        <authorList>
            <person name="Duran D."/>
            <person name="Rey L."/>
            <person name="Navarro A."/>
            <person name="Busquets A."/>
            <person name="Imperial J."/>
            <person name="Ruiz-Argueso T."/>
        </authorList>
    </citation>
    <scope>NUCLEOTIDE SEQUENCE [LARGE SCALE GENOMIC DNA]</scope>
    <source>
        <strain evidence="3 4">LmjM3</strain>
    </source>
</reference>
<dbReference type="InterPro" id="IPR010359">
    <property type="entry name" value="IrrE_HExxH"/>
</dbReference>
<dbReference type="InterPro" id="IPR052345">
    <property type="entry name" value="Rad_response_metalloprotease"/>
</dbReference>
<dbReference type="InterPro" id="IPR001387">
    <property type="entry name" value="Cro/C1-type_HTH"/>
</dbReference>
<proteinExistence type="inferred from homology"/>
<dbReference type="AlphaFoldDB" id="A0A0R3KM89"/>
<dbReference type="PANTHER" id="PTHR43236:SF1">
    <property type="entry name" value="BLL7220 PROTEIN"/>
    <property type="match status" value="1"/>
</dbReference>
<dbReference type="PANTHER" id="PTHR43236">
    <property type="entry name" value="ANTITOXIN HIGA1"/>
    <property type="match status" value="1"/>
</dbReference>
<evidence type="ECO:0000259" key="2">
    <source>
        <dbReference type="PROSITE" id="PS50943"/>
    </source>
</evidence>
<sequence>MADLNELSAQEIGRRLRIARENADVRQDDAAQVIGMSRPTLVSIEKGVRRVRIQEIQTLARHYGVSVNALLRREAVHTDLMPRFRKLRETEDAHTTEAVQLFNDLIKADVEMENILGIQRRRNYPPEHGINEGDVAALAEKHAKELRDWLGLGPGPIADIFSVIELGLGIRLYQRRLSSSSKVAGLFTYDESVGACILLNASHPLPRRIQSAAHEVGHFYGTRRIPEVLEDDEKFLSRDERYANVFGRAFLTPAESFSESFRQLKEITGKTTRRLIILLAQQYNISRQACGLRLEELGLAKKGTWAWFENNGGITDDNVREVLGEMADRRDPAKSDADRPISHRLSLMAHAAWKRELMSEGQLAELLKVGRVELRGVIDQIELEERDTDELHKLPD</sequence>
<protein>
    <submittedName>
        <fullName evidence="3">Transcriptional regulator</fullName>
    </submittedName>
</protein>
<dbReference type="Proteomes" id="UP000051913">
    <property type="component" value="Unassembled WGS sequence"/>
</dbReference>
<evidence type="ECO:0000313" key="3">
    <source>
        <dbReference type="EMBL" id="KRQ96824.1"/>
    </source>
</evidence>
<comment type="caution">
    <text evidence="3">The sequence shown here is derived from an EMBL/GenBank/DDBJ whole genome shotgun (WGS) entry which is preliminary data.</text>
</comment>
<keyword evidence="4" id="KW-1185">Reference proteome</keyword>
<organism evidence="3 4">
    <name type="scientific">Bradyrhizobium valentinum</name>
    <dbReference type="NCBI Taxonomy" id="1518501"/>
    <lineage>
        <taxon>Bacteria</taxon>
        <taxon>Pseudomonadati</taxon>
        <taxon>Pseudomonadota</taxon>
        <taxon>Alphaproteobacteria</taxon>
        <taxon>Hyphomicrobiales</taxon>
        <taxon>Nitrobacteraceae</taxon>
        <taxon>Bradyrhizobium</taxon>
    </lineage>
</organism>
<dbReference type="PROSITE" id="PS50943">
    <property type="entry name" value="HTH_CROC1"/>
    <property type="match status" value="1"/>
</dbReference>
<dbReference type="EMBL" id="LLXX01000189">
    <property type="protein sequence ID" value="KRQ96824.1"/>
    <property type="molecule type" value="Genomic_DNA"/>
</dbReference>
<dbReference type="Pfam" id="PF13560">
    <property type="entry name" value="HTH_31"/>
    <property type="match status" value="1"/>
</dbReference>
<dbReference type="InterPro" id="IPR010982">
    <property type="entry name" value="Lambda_DNA-bd_dom_sf"/>
</dbReference>
<dbReference type="Pfam" id="PF06114">
    <property type="entry name" value="Peptidase_M78"/>
    <property type="match status" value="1"/>
</dbReference>
<name>A0A0R3KM89_9BRAD</name>
<dbReference type="STRING" id="1518501.CQ10_38800"/>